<dbReference type="AlphaFoldDB" id="A0A4Y2X374"/>
<dbReference type="EMBL" id="BGPR01070132">
    <property type="protein sequence ID" value="GBO43628.1"/>
    <property type="molecule type" value="Genomic_DNA"/>
</dbReference>
<proteinExistence type="predicted"/>
<comment type="caution">
    <text evidence="1">The sequence shown here is derived from an EMBL/GenBank/DDBJ whole genome shotgun (WGS) entry which is preliminary data.</text>
</comment>
<evidence type="ECO:0000313" key="1">
    <source>
        <dbReference type="EMBL" id="GBO43628.1"/>
    </source>
</evidence>
<protein>
    <submittedName>
        <fullName evidence="1">Uncharacterized protein</fullName>
    </submittedName>
</protein>
<keyword evidence="2" id="KW-1185">Reference proteome</keyword>
<dbReference type="Proteomes" id="UP000499080">
    <property type="component" value="Unassembled WGS sequence"/>
</dbReference>
<reference evidence="1 2" key="1">
    <citation type="journal article" date="2019" name="Sci. Rep.">
        <title>Orb-weaving spider Araneus ventricosus genome elucidates the spidroin gene catalogue.</title>
        <authorList>
            <person name="Kono N."/>
            <person name="Nakamura H."/>
            <person name="Ohtoshi R."/>
            <person name="Moran D.A.P."/>
            <person name="Shinohara A."/>
            <person name="Yoshida Y."/>
            <person name="Fujiwara M."/>
            <person name="Mori M."/>
            <person name="Tomita M."/>
            <person name="Arakawa K."/>
        </authorList>
    </citation>
    <scope>NUCLEOTIDE SEQUENCE [LARGE SCALE GENOMIC DNA]</scope>
</reference>
<sequence>MIAPSPHTDILKKMHSYLIFDEERGCVRLAPACRHQNVQHSAFLHLLEGVVGEGQIRESSRGQEEHFAVFGGGGQIWNQRATVRGA</sequence>
<gene>
    <name evidence="1" type="ORF">AVEN_48824_1</name>
</gene>
<name>A0A4Y2X374_ARAVE</name>
<accession>A0A4Y2X374</accession>
<evidence type="ECO:0000313" key="2">
    <source>
        <dbReference type="Proteomes" id="UP000499080"/>
    </source>
</evidence>
<organism evidence="1 2">
    <name type="scientific">Araneus ventricosus</name>
    <name type="common">Orbweaver spider</name>
    <name type="synonym">Epeira ventricosa</name>
    <dbReference type="NCBI Taxonomy" id="182803"/>
    <lineage>
        <taxon>Eukaryota</taxon>
        <taxon>Metazoa</taxon>
        <taxon>Ecdysozoa</taxon>
        <taxon>Arthropoda</taxon>
        <taxon>Chelicerata</taxon>
        <taxon>Arachnida</taxon>
        <taxon>Araneae</taxon>
        <taxon>Araneomorphae</taxon>
        <taxon>Entelegynae</taxon>
        <taxon>Araneoidea</taxon>
        <taxon>Araneidae</taxon>
        <taxon>Araneus</taxon>
    </lineage>
</organism>